<accession>A0A226CZ66</accession>
<organism evidence="2 3">
    <name type="scientific">Folsomia candida</name>
    <name type="common">Springtail</name>
    <dbReference type="NCBI Taxonomy" id="158441"/>
    <lineage>
        <taxon>Eukaryota</taxon>
        <taxon>Metazoa</taxon>
        <taxon>Ecdysozoa</taxon>
        <taxon>Arthropoda</taxon>
        <taxon>Hexapoda</taxon>
        <taxon>Collembola</taxon>
        <taxon>Entomobryomorpha</taxon>
        <taxon>Isotomoidea</taxon>
        <taxon>Isotomidae</taxon>
        <taxon>Proisotominae</taxon>
        <taxon>Folsomia</taxon>
    </lineage>
</organism>
<feature type="chain" id="PRO_5012036464" evidence="1">
    <location>
        <begin position="24"/>
        <end position="280"/>
    </location>
</feature>
<name>A0A226CZ66_FOLCA</name>
<reference evidence="2 3" key="1">
    <citation type="submission" date="2015-12" db="EMBL/GenBank/DDBJ databases">
        <title>The genome of Folsomia candida.</title>
        <authorList>
            <person name="Faddeeva A."/>
            <person name="Derks M.F."/>
            <person name="Anvar Y."/>
            <person name="Smit S."/>
            <person name="Van Straalen N."/>
            <person name="Roelofs D."/>
        </authorList>
    </citation>
    <scope>NUCLEOTIDE SEQUENCE [LARGE SCALE GENOMIC DNA]</scope>
    <source>
        <strain evidence="2 3">VU population</strain>
        <tissue evidence="2">Whole body</tissue>
    </source>
</reference>
<proteinExistence type="predicted"/>
<keyword evidence="3" id="KW-1185">Reference proteome</keyword>
<evidence type="ECO:0000313" key="3">
    <source>
        <dbReference type="Proteomes" id="UP000198287"/>
    </source>
</evidence>
<gene>
    <name evidence="2" type="ORF">Fcan01_27494</name>
</gene>
<protein>
    <submittedName>
        <fullName evidence="2">Uncharacterized protein</fullName>
    </submittedName>
</protein>
<comment type="caution">
    <text evidence="2">The sequence shown here is derived from an EMBL/GenBank/DDBJ whole genome shotgun (WGS) entry which is preliminary data.</text>
</comment>
<dbReference type="Proteomes" id="UP000198287">
    <property type="component" value="Unassembled WGS sequence"/>
</dbReference>
<feature type="signal peptide" evidence="1">
    <location>
        <begin position="1"/>
        <end position="23"/>
    </location>
</feature>
<dbReference type="AlphaFoldDB" id="A0A226CZ66"/>
<evidence type="ECO:0000256" key="1">
    <source>
        <dbReference type="SAM" id="SignalP"/>
    </source>
</evidence>
<evidence type="ECO:0000313" key="2">
    <source>
        <dbReference type="EMBL" id="OXA37701.1"/>
    </source>
</evidence>
<dbReference type="EMBL" id="LNIX01000053">
    <property type="protein sequence ID" value="OXA37701.1"/>
    <property type="molecule type" value="Genomic_DNA"/>
</dbReference>
<keyword evidence="1" id="KW-0732">Signal</keyword>
<sequence>MCSILKSPLILLTLQLLFREITAAPENSQVSPPCKFLTSDKSIFEILHTAEIPVLPSLPALSFESNTKQVNCKATHYCGHSTVSRESCPDFMNSHYTIEHVYEMPILNDLSDQSLILINETVIFSNPTSPVEVIVKLTQVKPSHSNHPSYNHDVSENPNFYPGIWDGIIITREIFTNSDKSGYNATSIESCRTTLLFDTACVADPILDNVFKPFRNFMARYSELVRGSFGFRSVEGFFGIVDLVGGPTSEVSFKINGTDGVTRGNFEETMTFFENLWIEG</sequence>